<sequence length="55" mass="6342">MSVCMLFAVFMMTTSGLQFFWRIPMNRARLLTSVPRDCALSMMRSLVLTRLLLPS</sequence>
<accession>A0A0A9EMQ5</accession>
<organism evidence="1">
    <name type="scientific">Arundo donax</name>
    <name type="common">Giant reed</name>
    <name type="synonym">Donax arundinaceus</name>
    <dbReference type="NCBI Taxonomy" id="35708"/>
    <lineage>
        <taxon>Eukaryota</taxon>
        <taxon>Viridiplantae</taxon>
        <taxon>Streptophyta</taxon>
        <taxon>Embryophyta</taxon>
        <taxon>Tracheophyta</taxon>
        <taxon>Spermatophyta</taxon>
        <taxon>Magnoliopsida</taxon>
        <taxon>Liliopsida</taxon>
        <taxon>Poales</taxon>
        <taxon>Poaceae</taxon>
        <taxon>PACMAD clade</taxon>
        <taxon>Arundinoideae</taxon>
        <taxon>Arundineae</taxon>
        <taxon>Arundo</taxon>
    </lineage>
</organism>
<dbReference type="EMBL" id="GBRH01200558">
    <property type="protein sequence ID" value="JAD97337.1"/>
    <property type="molecule type" value="Transcribed_RNA"/>
</dbReference>
<evidence type="ECO:0000313" key="1">
    <source>
        <dbReference type="EMBL" id="JAD97337.1"/>
    </source>
</evidence>
<reference evidence="1" key="2">
    <citation type="journal article" date="2015" name="Data Brief">
        <title>Shoot transcriptome of the giant reed, Arundo donax.</title>
        <authorList>
            <person name="Barrero R.A."/>
            <person name="Guerrero F.D."/>
            <person name="Moolhuijzen P."/>
            <person name="Goolsby J.A."/>
            <person name="Tidwell J."/>
            <person name="Bellgard S.E."/>
            <person name="Bellgard M.I."/>
        </authorList>
    </citation>
    <scope>NUCLEOTIDE SEQUENCE</scope>
    <source>
        <tissue evidence="1">Shoot tissue taken approximately 20 cm above the soil surface</tissue>
    </source>
</reference>
<dbReference type="AlphaFoldDB" id="A0A0A9EMQ5"/>
<proteinExistence type="predicted"/>
<reference evidence="1" key="1">
    <citation type="submission" date="2014-09" db="EMBL/GenBank/DDBJ databases">
        <authorList>
            <person name="Magalhaes I.L.F."/>
            <person name="Oliveira U."/>
            <person name="Santos F.R."/>
            <person name="Vidigal T.H.D.A."/>
            <person name="Brescovit A.D."/>
            <person name="Santos A.J."/>
        </authorList>
    </citation>
    <scope>NUCLEOTIDE SEQUENCE</scope>
    <source>
        <tissue evidence="1">Shoot tissue taken approximately 20 cm above the soil surface</tissue>
    </source>
</reference>
<name>A0A0A9EMQ5_ARUDO</name>
<protein>
    <submittedName>
        <fullName evidence="1">Uncharacterized protein</fullName>
    </submittedName>
</protein>